<organism evidence="2">
    <name type="scientific">Sicyonia whispovirus</name>
    <dbReference type="NCBI Taxonomy" id="2984283"/>
    <lineage>
        <taxon>Viruses</taxon>
        <taxon>Viruses incertae sedis</taxon>
        <taxon>Naldaviricetes</taxon>
        <taxon>Nimaviridae</taxon>
        <taxon>Whispovirus</taxon>
    </lineage>
</organism>
<feature type="compositionally biased region" description="Polar residues" evidence="1">
    <location>
        <begin position="393"/>
        <end position="404"/>
    </location>
</feature>
<accession>A0A9C7CED9</accession>
<feature type="compositionally biased region" description="Acidic residues" evidence="1">
    <location>
        <begin position="704"/>
        <end position="719"/>
    </location>
</feature>
<proteinExistence type="predicted"/>
<protein>
    <submittedName>
        <fullName evidence="2">Wsv447-like protein</fullName>
    </submittedName>
</protein>
<feature type="compositionally biased region" description="Acidic residues" evidence="1">
    <location>
        <begin position="755"/>
        <end position="789"/>
    </location>
</feature>
<feature type="region of interest" description="Disordered" evidence="1">
    <location>
        <begin position="1100"/>
        <end position="1119"/>
    </location>
</feature>
<feature type="region of interest" description="Disordered" evidence="1">
    <location>
        <begin position="692"/>
        <end position="789"/>
    </location>
</feature>
<evidence type="ECO:0000313" key="2">
    <source>
        <dbReference type="EMBL" id="BDT63079.1"/>
    </source>
</evidence>
<sequence length="2019" mass="220840">MSEFASGTTCKARLGSCAGSKRAATRTSVACVYPFRTTRSHVWRKAAGQLTDRPAPERMVLLPGDPASAREILPLNSAQQALASRYLRNSLALSYSGAGVGVFHLGGLPGAGKTAIIKELIADLDDNNLIDSKSDTLMLCSKSNAALANLMSACETSLLGKLLYPASSFCTLNKGFAIPVIHNRDEIDKKFEDYAALLKKKFDRTNLSVLRLLVIDEYTMTNCREVVYIDAVLRLLKMRPDLPFGGVFVLFLGDNRQNSAVIEDGGRGVCAARPRGATQEPGPIGKGAEDTPATGAEQETVLQPAEDYLPENSKLYTEMLLKMLAEFVRPSVFCSASFVRKVLQGQLKVVRSNLSRACAANENLLRAGRPNGPAKSNSSEQRQQNRKQKQRQPTSVPAESPTANLADSLCGFDWGDEEDFLAMLADEGGDENRRPFLPESAPQPTGCGAAARPFAMRAAEAIAANDRVRNRCGGRLDSSVADVIEGGEEPSAHKLGRAPLSVLVEEGLAGEAEHLEWLIGLSDQALVAAAMAVAESVLATARKAMAEIDYTGREKLFIVSGLAEGHPSANAVVMADEEVLLAKMTEGNDPRCSDLVPFETARSRHKALGAAVRNAFFREGVDTAGRVPAADFFANNLRRIGELLRPDDFSFQQLEEASLAISQALDRGDARLSDSEFRSMFEPACSRVIGAETRHPGSGVDVENGSENDNLAEGEDENSNDNRARGEGAGHSWNSNRNPNQIQSHNHNHNHSDNENENEIVDDKDDDNDDEDQGDYEGADGDEDSFFDDWDPLCGEDDGRECYGMPKFHSRDDIPSGLTAYSSISDRVKKMVDFHLKWKLWLEQSRPRSVTRARVWFLYIMVRMREFSFDDGRLPSLERCSSTGRLFFSSSEWLCTVGGRGRAHEEEYWLRALSMPVCSEGDGDASLVLPAYSSYLSAISRTYVMSSLKRVNVLKHAYAMMYGVSLLDMTVDVGELVDHRASPAMNNSRPMGCQRNVCAEEYFGGIFPELVGQFFFQSFREITDSAFKAEQLFQGDYAQPKCQNIRGVLSMAQLLNQNYGSGVKHSRSAPIALRMLTSIFSGNARFENVKRIMAAVGGGEGDGEGSGTGASEDADSGPLPAKRAASFFSVIEQKLRESEQSERREASLAALERKLGAVTLARSHALKNAVSSLVDMYIIGIANTGAPAESEGRFGSATKTGVGDGDGAPSPSRNAANSIKSVSVDTKFFVAGVDLSYLAPGKIIRHCDLRKIVETLRENKTVFDTYTDRLLLKQEKNNRSFSSTLLKLRNKVTKTKTVNLYTGQTVVFTETNTDHKHGTAFKYITKDTGVVTNLSIRNGNLEVAVLVSRLSDRALNITMGEQHLRNDRHGFYDKTALNTLVRYVPIESSQAMTIYSCQGKTFTMDTVVDLGGVTQQDAYVAITRNSDPINLYMVGASASERKQLCNLKCSMAKDKTRLMPLGGLGDLGGDCFVDWDSVSVAEQVLQNSVDSPDQLRYASFDPRSDLVTAVQRFVMDRTGNVFAFNSAWMARTAEMIRAPGYKGVEGELRRIGEHFFGCGPEAEERARFYAQASQRKFLELFTAVSRSVTHYMVQTGAFASCGRHNIEEYIAKHHGRSDYVKVDPCAVNGAPESDFVDTFFYDVAPHSKTLSIFQFYAHYLFLVYEMLHVCNAAFAFLCAPNPQVNANVRPVIAASFPAVELSLARLCARKDLSFESPDFARASDGGARDEILRDPVFVADRLSGDIEKIRSEYLSPGHHTEEAVEGCVDLIRKSMLHNLRRPGKFCRPQEACGLDGRGAVVVATLSGGAADSHVHVDEERGWVSTAGEANLYGMLVFMTKLAAASGVTVSAVANLGRVFAPAEDMSPAGDLEFALSKDIIFSGQASPFFRVQMALHVRRVAPKRRGGPSRPRRVFNPTFFDLVKKMGVVSGIKVVALTEMLGHKFASASTVDIRNTLFFGAGRCIATYLSALQPAGENGSADSMNQQIEKMEHFLKNTVTSELFTRKGKRISFFISIAV</sequence>
<dbReference type="InterPro" id="IPR027417">
    <property type="entry name" value="P-loop_NTPase"/>
</dbReference>
<dbReference type="EMBL" id="LC738881">
    <property type="protein sequence ID" value="BDT63079.1"/>
    <property type="molecule type" value="Genomic_DNA"/>
</dbReference>
<name>A0A9C7CED9_9VIRU</name>
<dbReference type="SUPFAM" id="SSF52540">
    <property type="entry name" value="P-loop containing nucleoside triphosphate hydrolases"/>
    <property type="match status" value="2"/>
</dbReference>
<feature type="region of interest" description="Disordered" evidence="1">
    <location>
        <begin position="273"/>
        <end position="295"/>
    </location>
</feature>
<reference evidence="2" key="1">
    <citation type="submission" date="2022-10" db="EMBL/GenBank/DDBJ databases">
        <title>Genome sequences of endogenous nimaviruses in decapod crustaceans.</title>
        <authorList>
            <person name="Kawato S."/>
            <person name="Nozaki R."/>
            <person name="Kondo H."/>
            <person name="Hirono I."/>
        </authorList>
    </citation>
    <scope>NUCLEOTIDE SEQUENCE</scope>
    <source>
        <strain evidence="2">Fukuoka2019</strain>
    </source>
</reference>
<evidence type="ECO:0000256" key="1">
    <source>
        <dbReference type="SAM" id="MobiDB-lite"/>
    </source>
</evidence>
<feature type="region of interest" description="Disordered" evidence="1">
    <location>
        <begin position="1187"/>
        <end position="1214"/>
    </location>
</feature>
<dbReference type="Gene3D" id="3.40.50.300">
    <property type="entry name" value="P-loop containing nucleotide triphosphate hydrolases"/>
    <property type="match status" value="1"/>
</dbReference>
<feature type="region of interest" description="Disordered" evidence="1">
    <location>
        <begin position="364"/>
        <end position="404"/>
    </location>
</feature>